<evidence type="ECO:0000256" key="1">
    <source>
        <dbReference type="SAM" id="SignalP"/>
    </source>
</evidence>
<dbReference type="SUPFAM" id="SSF75011">
    <property type="entry name" value="3-carboxy-cis,cis-mucoante lactonizing enzyme"/>
    <property type="match status" value="1"/>
</dbReference>
<dbReference type="RefSeq" id="XP_046005806.1">
    <property type="nucleotide sequence ID" value="XM_046150813.1"/>
</dbReference>
<feature type="signal peptide" evidence="1">
    <location>
        <begin position="1"/>
        <end position="15"/>
    </location>
</feature>
<dbReference type="Gene3D" id="2.130.10.10">
    <property type="entry name" value="YVTN repeat-like/Quinoprotein amine dehydrogenase"/>
    <property type="match status" value="1"/>
</dbReference>
<reference evidence="2" key="1">
    <citation type="journal article" date="2021" name="Nat. Commun.">
        <title>Genetic determinants of endophytism in the Arabidopsis root mycobiome.</title>
        <authorList>
            <person name="Mesny F."/>
            <person name="Miyauchi S."/>
            <person name="Thiergart T."/>
            <person name="Pickel B."/>
            <person name="Atanasova L."/>
            <person name="Karlsson M."/>
            <person name="Huettel B."/>
            <person name="Barry K.W."/>
            <person name="Haridas S."/>
            <person name="Chen C."/>
            <person name="Bauer D."/>
            <person name="Andreopoulos W."/>
            <person name="Pangilinan J."/>
            <person name="LaButti K."/>
            <person name="Riley R."/>
            <person name="Lipzen A."/>
            <person name="Clum A."/>
            <person name="Drula E."/>
            <person name="Henrissat B."/>
            <person name="Kohler A."/>
            <person name="Grigoriev I.V."/>
            <person name="Martin F.M."/>
            <person name="Hacquard S."/>
        </authorList>
    </citation>
    <scope>NUCLEOTIDE SEQUENCE</scope>
    <source>
        <strain evidence="2">MPI-CAGE-CH-0230</strain>
    </source>
</reference>
<protein>
    <recommendedName>
        <fullName evidence="4">3-carboxymuconate cyclase</fullName>
    </recommendedName>
</protein>
<feature type="chain" id="PRO_5040442492" description="3-carboxymuconate cyclase" evidence="1">
    <location>
        <begin position="16"/>
        <end position="404"/>
    </location>
</feature>
<proteinExistence type="predicted"/>
<dbReference type="GeneID" id="70180359"/>
<dbReference type="Proteomes" id="UP000756346">
    <property type="component" value="Unassembled WGS sequence"/>
</dbReference>
<dbReference type="InterPro" id="IPR015943">
    <property type="entry name" value="WD40/YVTN_repeat-like_dom_sf"/>
</dbReference>
<keyword evidence="1" id="KW-0732">Signal</keyword>
<evidence type="ECO:0000313" key="2">
    <source>
        <dbReference type="EMBL" id="KAH7016182.1"/>
    </source>
</evidence>
<organism evidence="2 3">
    <name type="scientific">Microdochium trichocladiopsis</name>
    <dbReference type="NCBI Taxonomy" id="1682393"/>
    <lineage>
        <taxon>Eukaryota</taxon>
        <taxon>Fungi</taxon>
        <taxon>Dikarya</taxon>
        <taxon>Ascomycota</taxon>
        <taxon>Pezizomycotina</taxon>
        <taxon>Sordariomycetes</taxon>
        <taxon>Xylariomycetidae</taxon>
        <taxon>Xylariales</taxon>
        <taxon>Microdochiaceae</taxon>
        <taxon>Microdochium</taxon>
    </lineage>
</organism>
<accession>A0A9P8XV24</accession>
<dbReference type="OrthoDB" id="10006285at2759"/>
<sequence>MAVLSGLLAASPASAAPHNRPQGQGGKGKCQLAGAAYLTTNGEANFVVSLGVEKNGMLSKGKMVATGGCGSASIDGSTKEPAKADPLVSQSALTVAGKSLFAVNAGTNDVSMFSIDDADPTKLVMVGMPAKVPGEFLNTVAASAKHKIVCAAATGAVAGVSCASFDETNGVGAMDALRPIDLGQTTPPVGPTNTVSQVLFSEDQNTLFAIVKGDPATPGKTGFIAAFPVTAAQGNTAASVSAQGKQSSPADTLVLFGSTTLPGSSDIFATDASFGAAVLSVAADGTTTTKNRGVVDGQAASCWAAFSPATKTAFIADVGVNRLVEMSVQDASIVRELDLSANKQSGMIDLKALGGMVYALAPGNNETAPAVVVVDAKGGKQVQVMDLGALGVTGRVQGMAVLGL</sequence>
<evidence type="ECO:0008006" key="4">
    <source>
        <dbReference type="Google" id="ProtNLM"/>
    </source>
</evidence>
<comment type="caution">
    <text evidence="2">The sequence shown here is derived from an EMBL/GenBank/DDBJ whole genome shotgun (WGS) entry which is preliminary data.</text>
</comment>
<evidence type="ECO:0000313" key="3">
    <source>
        <dbReference type="Proteomes" id="UP000756346"/>
    </source>
</evidence>
<name>A0A9P8XV24_9PEZI</name>
<dbReference type="AlphaFoldDB" id="A0A9P8XV24"/>
<dbReference type="EMBL" id="JAGTJQ010000012">
    <property type="protein sequence ID" value="KAH7016182.1"/>
    <property type="molecule type" value="Genomic_DNA"/>
</dbReference>
<gene>
    <name evidence="2" type="ORF">B0I36DRAFT_254318</name>
</gene>
<keyword evidence="3" id="KW-1185">Reference proteome</keyword>